<dbReference type="Pfam" id="PF04773">
    <property type="entry name" value="FecR"/>
    <property type="match status" value="1"/>
</dbReference>
<sequence length="321" mass="36285">MNIEKLGEIVERYLAGTATDQEKEWIEKWLHTRPEDARLLNAPHREATRSALWQSIAQATHQPSVSAAPATGRLHRITRQRWWPGYAAAAVLILICGSLWLYTILPTKQSSPAQTITALRGSHRTTRLPDSTVAHLFPGSTLTIPQEFNASDRRVAITGRVFFEVKTDASRPFYVQAYQLNTQVLGTSFEVMAQDSLYASVVVRTGKVGVQYNNRQPVSLTAGKRLLYDVQHQRIAVDEVNAAMVCEWWNHGMVFNQSPLAEVAHCLSNWYNIPIEITGAKWKQESVTIRLKNQSLTQALSLLAETLGFQYKQEKNRIIIY</sequence>
<evidence type="ECO:0000313" key="4">
    <source>
        <dbReference type="EMBL" id="GGH59398.1"/>
    </source>
</evidence>
<feature type="domain" description="Protein FecR C-terminal" evidence="3">
    <location>
        <begin position="253"/>
        <end position="320"/>
    </location>
</feature>
<dbReference type="PANTHER" id="PTHR30273:SF2">
    <property type="entry name" value="PROTEIN FECR"/>
    <property type="match status" value="1"/>
</dbReference>
<dbReference type="Proteomes" id="UP000627292">
    <property type="component" value="Unassembled WGS sequence"/>
</dbReference>
<gene>
    <name evidence="4" type="ORF">GCM10011379_06130</name>
</gene>
<keyword evidence="1" id="KW-0472">Membrane</keyword>
<evidence type="ECO:0008006" key="6">
    <source>
        <dbReference type="Google" id="ProtNLM"/>
    </source>
</evidence>
<protein>
    <recommendedName>
        <fullName evidence="6">FecR family protein</fullName>
    </recommendedName>
</protein>
<comment type="caution">
    <text evidence="4">The sequence shown here is derived from an EMBL/GenBank/DDBJ whole genome shotgun (WGS) entry which is preliminary data.</text>
</comment>
<dbReference type="AlphaFoldDB" id="A0A917IP17"/>
<dbReference type="PANTHER" id="PTHR30273">
    <property type="entry name" value="PERIPLASMIC SIGNAL SENSOR AND SIGMA FACTOR ACTIVATOR FECR-RELATED"/>
    <property type="match status" value="1"/>
</dbReference>
<evidence type="ECO:0000256" key="1">
    <source>
        <dbReference type="SAM" id="Phobius"/>
    </source>
</evidence>
<name>A0A917IP17_9BACT</name>
<dbReference type="EMBL" id="BMIB01000001">
    <property type="protein sequence ID" value="GGH59398.1"/>
    <property type="molecule type" value="Genomic_DNA"/>
</dbReference>
<feature type="transmembrane region" description="Helical" evidence="1">
    <location>
        <begin position="83"/>
        <end position="105"/>
    </location>
</feature>
<feature type="domain" description="FecR protein" evidence="2">
    <location>
        <begin position="115"/>
        <end position="208"/>
    </location>
</feature>
<dbReference type="InterPro" id="IPR006860">
    <property type="entry name" value="FecR"/>
</dbReference>
<reference evidence="4" key="1">
    <citation type="journal article" date="2014" name="Int. J. Syst. Evol. Microbiol.">
        <title>Complete genome sequence of Corynebacterium casei LMG S-19264T (=DSM 44701T), isolated from a smear-ripened cheese.</title>
        <authorList>
            <consortium name="US DOE Joint Genome Institute (JGI-PGF)"/>
            <person name="Walter F."/>
            <person name="Albersmeier A."/>
            <person name="Kalinowski J."/>
            <person name="Ruckert C."/>
        </authorList>
    </citation>
    <scope>NUCLEOTIDE SEQUENCE</scope>
    <source>
        <strain evidence="4">CGMCC 1.15290</strain>
    </source>
</reference>
<reference evidence="4" key="2">
    <citation type="submission" date="2020-09" db="EMBL/GenBank/DDBJ databases">
        <authorList>
            <person name="Sun Q."/>
            <person name="Zhou Y."/>
        </authorList>
    </citation>
    <scope>NUCLEOTIDE SEQUENCE</scope>
    <source>
        <strain evidence="4">CGMCC 1.15290</strain>
    </source>
</reference>
<dbReference type="GO" id="GO:0016989">
    <property type="term" value="F:sigma factor antagonist activity"/>
    <property type="evidence" value="ECO:0007669"/>
    <property type="project" value="TreeGrafter"/>
</dbReference>
<accession>A0A917IP17</accession>
<evidence type="ECO:0000313" key="5">
    <source>
        <dbReference type="Proteomes" id="UP000627292"/>
    </source>
</evidence>
<dbReference type="InterPro" id="IPR032508">
    <property type="entry name" value="FecR_C"/>
</dbReference>
<evidence type="ECO:0000259" key="3">
    <source>
        <dbReference type="Pfam" id="PF16344"/>
    </source>
</evidence>
<dbReference type="InterPro" id="IPR012373">
    <property type="entry name" value="Ferrdict_sens_TM"/>
</dbReference>
<organism evidence="4 5">
    <name type="scientific">Filimonas zeae</name>
    <dbReference type="NCBI Taxonomy" id="1737353"/>
    <lineage>
        <taxon>Bacteria</taxon>
        <taxon>Pseudomonadati</taxon>
        <taxon>Bacteroidota</taxon>
        <taxon>Chitinophagia</taxon>
        <taxon>Chitinophagales</taxon>
        <taxon>Chitinophagaceae</taxon>
        <taxon>Filimonas</taxon>
    </lineage>
</organism>
<dbReference type="Gene3D" id="2.60.120.1440">
    <property type="match status" value="1"/>
</dbReference>
<proteinExistence type="predicted"/>
<dbReference type="PIRSF" id="PIRSF018266">
    <property type="entry name" value="FecR"/>
    <property type="match status" value="1"/>
</dbReference>
<keyword evidence="1" id="KW-1133">Transmembrane helix</keyword>
<evidence type="ECO:0000259" key="2">
    <source>
        <dbReference type="Pfam" id="PF04773"/>
    </source>
</evidence>
<keyword evidence="1" id="KW-0812">Transmembrane</keyword>
<dbReference type="Pfam" id="PF16344">
    <property type="entry name" value="FecR_C"/>
    <property type="match status" value="1"/>
</dbReference>
<dbReference type="RefSeq" id="WP_188950503.1">
    <property type="nucleotide sequence ID" value="NZ_BMIB01000001.1"/>
</dbReference>
<dbReference type="Gene3D" id="3.55.50.30">
    <property type="match status" value="1"/>
</dbReference>
<keyword evidence="5" id="KW-1185">Reference proteome</keyword>